<proteinExistence type="inferred from homology"/>
<comment type="caution">
    <text evidence="10">The sequence shown here is derived from an EMBL/GenBank/DDBJ whole genome shotgun (WGS) entry which is preliminary data.</text>
</comment>
<feature type="transmembrane region" description="Helical" evidence="9">
    <location>
        <begin position="330"/>
        <end position="348"/>
    </location>
</feature>
<evidence type="ECO:0000256" key="1">
    <source>
        <dbReference type="ARBA" id="ARBA00004651"/>
    </source>
</evidence>
<keyword evidence="6 9" id="KW-0472">Membrane</keyword>
<feature type="transmembrane region" description="Helical" evidence="9">
    <location>
        <begin position="281"/>
        <end position="301"/>
    </location>
</feature>
<dbReference type="InterPro" id="IPR018584">
    <property type="entry name" value="GT87"/>
</dbReference>
<reference evidence="10 11" key="1">
    <citation type="submission" date="2020-08" db="EMBL/GenBank/DDBJ databases">
        <title>Sequencing the genomes of 1000 actinobacteria strains.</title>
        <authorList>
            <person name="Klenk H.-P."/>
        </authorList>
    </citation>
    <scope>NUCLEOTIDE SEQUENCE [LARGE SCALE GENOMIC DNA]</scope>
    <source>
        <strain evidence="10 11">DSM 45582</strain>
    </source>
</reference>
<evidence type="ECO:0000256" key="2">
    <source>
        <dbReference type="ARBA" id="ARBA00022475"/>
    </source>
</evidence>
<feature type="transmembrane region" description="Helical" evidence="9">
    <location>
        <begin position="353"/>
        <end position="372"/>
    </location>
</feature>
<evidence type="ECO:0000256" key="6">
    <source>
        <dbReference type="ARBA" id="ARBA00023136"/>
    </source>
</evidence>
<feature type="transmembrane region" description="Helical" evidence="9">
    <location>
        <begin position="198"/>
        <end position="219"/>
    </location>
</feature>
<dbReference type="Pfam" id="PF09594">
    <property type="entry name" value="GT87"/>
    <property type="match status" value="1"/>
</dbReference>
<dbReference type="RefSeq" id="WP_184479366.1">
    <property type="nucleotide sequence ID" value="NZ_JACHIV010000001.1"/>
</dbReference>
<dbReference type="EMBL" id="JACHIV010000001">
    <property type="protein sequence ID" value="MBB5069720.1"/>
    <property type="molecule type" value="Genomic_DNA"/>
</dbReference>
<keyword evidence="11" id="KW-1185">Reference proteome</keyword>
<keyword evidence="3 10" id="KW-0808">Transferase</keyword>
<gene>
    <name evidence="10" type="ORF">BJ969_002808</name>
</gene>
<comment type="similarity">
    <text evidence="7">Belongs to the glycosyltransferase 87 family.</text>
</comment>
<feature type="transmembrane region" description="Helical" evidence="9">
    <location>
        <begin position="226"/>
        <end position="252"/>
    </location>
</feature>
<evidence type="ECO:0000256" key="9">
    <source>
        <dbReference type="SAM" id="Phobius"/>
    </source>
</evidence>
<evidence type="ECO:0000256" key="4">
    <source>
        <dbReference type="ARBA" id="ARBA00022692"/>
    </source>
</evidence>
<evidence type="ECO:0000313" key="11">
    <source>
        <dbReference type="Proteomes" id="UP000580474"/>
    </source>
</evidence>
<feature type="region of interest" description="Disordered" evidence="8">
    <location>
        <begin position="1"/>
        <end position="27"/>
    </location>
</feature>
<dbReference type="Proteomes" id="UP000580474">
    <property type="component" value="Unassembled WGS sequence"/>
</dbReference>
<accession>A0A840NCR7</accession>
<evidence type="ECO:0000256" key="8">
    <source>
        <dbReference type="SAM" id="MobiDB-lite"/>
    </source>
</evidence>
<dbReference type="AlphaFoldDB" id="A0A840NCR7"/>
<keyword evidence="4 9" id="KW-0812">Transmembrane</keyword>
<evidence type="ECO:0000313" key="10">
    <source>
        <dbReference type="EMBL" id="MBB5069720.1"/>
    </source>
</evidence>
<organism evidence="10 11">
    <name type="scientific">Saccharopolyspora gloriosae</name>
    <dbReference type="NCBI Taxonomy" id="455344"/>
    <lineage>
        <taxon>Bacteria</taxon>
        <taxon>Bacillati</taxon>
        <taxon>Actinomycetota</taxon>
        <taxon>Actinomycetes</taxon>
        <taxon>Pseudonocardiales</taxon>
        <taxon>Pseudonocardiaceae</taxon>
        <taxon>Saccharopolyspora</taxon>
    </lineage>
</organism>
<dbReference type="GO" id="GO:0005886">
    <property type="term" value="C:plasma membrane"/>
    <property type="evidence" value="ECO:0007669"/>
    <property type="project" value="UniProtKB-SubCell"/>
</dbReference>
<feature type="transmembrane region" description="Helical" evidence="9">
    <location>
        <begin position="119"/>
        <end position="140"/>
    </location>
</feature>
<keyword evidence="10" id="KW-0328">Glycosyltransferase</keyword>
<evidence type="ECO:0000256" key="3">
    <source>
        <dbReference type="ARBA" id="ARBA00022679"/>
    </source>
</evidence>
<dbReference type="GO" id="GO:0016758">
    <property type="term" value="F:hexosyltransferase activity"/>
    <property type="evidence" value="ECO:0007669"/>
    <property type="project" value="InterPro"/>
</dbReference>
<feature type="transmembrane region" description="Helical" evidence="9">
    <location>
        <begin position="169"/>
        <end position="186"/>
    </location>
</feature>
<dbReference type="EC" id="2.4.1.-" evidence="10"/>
<feature type="transmembrane region" description="Helical" evidence="9">
    <location>
        <begin position="308"/>
        <end position="324"/>
    </location>
</feature>
<sequence>MTENGSREHDSTRVDDRVEAVRAHPPLDSRGRRTAPWFAVATLAYAAVLSSALAVAIPEAALVGDPEWGLDYRVYARAGRELWTPALYAPRPELPFLYPPIAGMLFAALRFIPEALGHAVLNIATVAATVTTAHHVLAWYDFGTRAQRHALAFAAAGLFSLTTPWRTELALGQINSLLLAAIVIAATRTGDRARDGVLLGAATSIKLAAGIVVPGFLLARRWRTAAGAVLTFLVTVAVGVLVLGGTAVRYWFEVLPRMSNGPVRTEVFSQNLAAALSRLGLAPPLGWGLLAVLTVIGLSIAVRRRDHFKAVLVLGMAGLLAQPVTWTHHWVWLGPAALVLLIGVVRCAHPYRWACCLVLLLGTILFPVGYALPGHSLSGSGLDLGRALPASGYALLGLALLVLIPLCPTGRRPQDAST</sequence>
<protein>
    <submittedName>
        <fullName evidence="10">Alpha-1,2-mannosyltransferase</fullName>
        <ecNumber evidence="10">2.4.1.-</ecNumber>
    </submittedName>
</protein>
<evidence type="ECO:0000256" key="7">
    <source>
        <dbReference type="ARBA" id="ARBA00024033"/>
    </source>
</evidence>
<evidence type="ECO:0000256" key="5">
    <source>
        <dbReference type="ARBA" id="ARBA00022989"/>
    </source>
</evidence>
<keyword evidence="5 9" id="KW-1133">Transmembrane helix</keyword>
<feature type="transmembrane region" description="Helical" evidence="9">
    <location>
        <begin position="37"/>
        <end position="57"/>
    </location>
</feature>
<name>A0A840NCR7_9PSEU</name>
<comment type="subcellular location">
    <subcellularLocation>
        <location evidence="1">Cell membrane</location>
        <topology evidence="1">Multi-pass membrane protein</topology>
    </subcellularLocation>
</comment>
<feature type="transmembrane region" description="Helical" evidence="9">
    <location>
        <begin position="392"/>
        <end position="410"/>
    </location>
</feature>
<keyword evidence="2" id="KW-1003">Cell membrane</keyword>